<dbReference type="GO" id="GO:0000287">
    <property type="term" value="F:magnesium ion binding"/>
    <property type="evidence" value="ECO:0007669"/>
    <property type="project" value="TreeGrafter"/>
</dbReference>
<dbReference type="GO" id="GO:0005829">
    <property type="term" value="C:cytosol"/>
    <property type="evidence" value="ECO:0007669"/>
    <property type="project" value="TreeGrafter"/>
</dbReference>
<dbReference type="GO" id="GO:0004422">
    <property type="term" value="F:hypoxanthine phosphoribosyltransferase activity"/>
    <property type="evidence" value="ECO:0007669"/>
    <property type="project" value="InterPro"/>
</dbReference>
<dbReference type="AlphaFoldDB" id="A0A0F4KUX6"/>
<evidence type="ECO:0000256" key="11">
    <source>
        <dbReference type="ARBA" id="ARBA00022741"/>
    </source>
</evidence>
<evidence type="ECO:0000256" key="3">
    <source>
        <dbReference type="ARBA" id="ARBA00004669"/>
    </source>
</evidence>
<dbReference type="NCBIfam" id="TIGR01203">
    <property type="entry name" value="HGPRTase"/>
    <property type="match status" value="1"/>
</dbReference>
<dbReference type="InterPro" id="IPR050408">
    <property type="entry name" value="HGPRT"/>
</dbReference>
<dbReference type="PANTHER" id="PTHR43340">
    <property type="entry name" value="HYPOXANTHINE-GUANINE PHOSPHORIBOSYLTRANSFERASE"/>
    <property type="match status" value="1"/>
</dbReference>
<comment type="catalytic activity">
    <reaction evidence="13">
        <text>GMP + diphosphate = guanine + 5-phospho-alpha-D-ribose 1-diphosphate</text>
        <dbReference type="Rhea" id="RHEA:25424"/>
        <dbReference type="ChEBI" id="CHEBI:16235"/>
        <dbReference type="ChEBI" id="CHEBI:33019"/>
        <dbReference type="ChEBI" id="CHEBI:58017"/>
        <dbReference type="ChEBI" id="CHEBI:58115"/>
        <dbReference type="EC" id="2.4.2.8"/>
    </reaction>
    <physiologicalReaction direction="right-to-left" evidence="13">
        <dbReference type="Rhea" id="RHEA:25426"/>
    </physiologicalReaction>
</comment>
<evidence type="ECO:0000313" key="18">
    <source>
        <dbReference type="EMBL" id="PKV09650.1"/>
    </source>
</evidence>
<protein>
    <recommendedName>
        <fullName evidence="15">Hypoxanthine phosphoribosyltransferase</fullName>
        <ecNumber evidence="15">2.4.2.8</ecNumber>
    </recommendedName>
</protein>
<keyword evidence="7 15" id="KW-0328">Glycosyltransferase</keyword>
<keyword evidence="9 15" id="KW-0479">Metal-binding</keyword>
<dbReference type="GO" id="GO:0052657">
    <property type="term" value="F:guanine phosphoribosyltransferase activity"/>
    <property type="evidence" value="ECO:0007669"/>
    <property type="project" value="UniProtKB-ARBA"/>
</dbReference>
<dbReference type="EMBL" id="PCHJ01000015">
    <property type="protein sequence ID" value="PKV09650.1"/>
    <property type="molecule type" value="Genomic_DNA"/>
</dbReference>
<organism evidence="17 19">
    <name type="scientific">Bifidobacterium asteroides</name>
    <dbReference type="NCBI Taxonomy" id="1684"/>
    <lineage>
        <taxon>Bacteria</taxon>
        <taxon>Bacillati</taxon>
        <taxon>Actinomycetota</taxon>
        <taxon>Actinomycetes</taxon>
        <taxon>Bifidobacteriales</taxon>
        <taxon>Bifidobacteriaceae</taxon>
        <taxon>Bifidobacterium</taxon>
    </lineage>
</organism>
<dbReference type="GO" id="GO:0032263">
    <property type="term" value="P:GMP salvage"/>
    <property type="evidence" value="ECO:0007669"/>
    <property type="project" value="TreeGrafter"/>
</dbReference>
<evidence type="ECO:0000256" key="4">
    <source>
        <dbReference type="ARBA" id="ARBA00004676"/>
    </source>
</evidence>
<dbReference type="Gene3D" id="3.40.50.2020">
    <property type="match status" value="1"/>
</dbReference>
<evidence type="ECO:0000256" key="15">
    <source>
        <dbReference type="RuleBase" id="RU364099"/>
    </source>
</evidence>
<reference evidence="18 20" key="2">
    <citation type="submission" date="2017-10" db="EMBL/GenBank/DDBJ databases">
        <title>Bifidobacterium genomics.</title>
        <authorList>
            <person name="Lugli G.A."/>
            <person name="Milani C."/>
            <person name="Mancabelli L."/>
        </authorList>
    </citation>
    <scope>NUCLEOTIDE SEQUENCE [LARGE SCALE GENOMIC DNA]</scope>
    <source>
        <strain evidence="18 20">1460B</strain>
    </source>
</reference>
<evidence type="ECO:0000256" key="2">
    <source>
        <dbReference type="ARBA" id="ARBA00004496"/>
    </source>
</evidence>
<dbReference type="InterPro" id="IPR005904">
    <property type="entry name" value="Hxn_phspho_trans"/>
</dbReference>
<dbReference type="PANTHER" id="PTHR43340:SF1">
    <property type="entry name" value="HYPOXANTHINE PHOSPHORIBOSYLTRANSFERASE"/>
    <property type="match status" value="1"/>
</dbReference>
<evidence type="ECO:0000256" key="9">
    <source>
        <dbReference type="ARBA" id="ARBA00022723"/>
    </source>
</evidence>
<evidence type="ECO:0000256" key="1">
    <source>
        <dbReference type="ARBA" id="ARBA00001946"/>
    </source>
</evidence>
<comment type="similarity">
    <text evidence="5 15">Belongs to the purine/pyrimidine phosphoribosyltransferase family.</text>
</comment>
<comment type="subcellular location">
    <subcellularLocation>
        <location evidence="2 15">Cytoplasm</location>
    </subcellularLocation>
</comment>
<comment type="pathway">
    <text evidence="4">Purine metabolism; GMP biosynthesis via salvage pathway; GMP from guanine: step 1/1.</text>
</comment>
<evidence type="ECO:0000256" key="10">
    <source>
        <dbReference type="ARBA" id="ARBA00022726"/>
    </source>
</evidence>
<gene>
    <name evidence="18" type="ORF">CQR44_1185</name>
    <name evidence="17" type="ORF">JF69_11730</name>
</gene>
<dbReference type="GO" id="GO:0032264">
    <property type="term" value="P:IMP salvage"/>
    <property type="evidence" value="ECO:0007669"/>
    <property type="project" value="UniProtKB-UniPathway"/>
</dbReference>
<dbReference type="SUPFAM" id="SSF53271">
    <property type="entry name" value="PRTase-like"/>
    <property type="match status" value="1"/>
</dbReference>
<evidence type="ECO:0000256" key="6">
    <source>
        <dbReference type="ARBA" id="ARBA00022490"/>
    </source>
</evidence>
<proteinExistence type="inferred from homology"/>
<dbReference type="EC" id="2.4.2.8" evidence="15"/>
<dbReference type="Pfam" id="PF00156">
    <property type="entry name" value="Pribosyltran"/>
    <property type="match status" value="1"/>
</dbReference>
<evidence type="ECO:0000313" key="20">
    <source>
        <dbReference type="Proteomes" id="UP000233731"/>
    </source>
</evidence>
<dbReference type="FunFam" id="3.40.50.2020:FF:000006">
    <property type="entry name" value="Hypoxanthine phosphoribosyltransferase"/>
    <property type="match status" value="1"/>
</dbReference>
<dbReference type="CDD" id="cd06223">
    <property type="entry name" value="PRTases_typeI"/>
    <property type="match status" value="1"/>
</dbReference>
<keyword evidence="10 15" id="KW-0660">Purine salvage</keyword>
<evidence type="ECO:0000313" key="19">
    <source>
        <dbReference type="Proteomes" id="UP000033648"/>
    </source>
</evidence>
<evidence type="ECO:0000259" key="16">
    <source>
        <dbReference type="Pfam" id="PF00156"/>
    </source>
</evidence>
<comment type="pathway">
    <text evidence="3 15">Purine metabolism; IMP biosynthesis via salvage pathway; IMP from hypoxanthine: step 1/1.</text>
</comment>
<evidence type="ECO:0000313" key="17">
    <source>
        <dbReference type="EMBL" id="KJY49863.1"/>
    </source>
</evidence>
<evidence type="ECO:0000256" key="7">
    <source>
        <dbReference type="ARBA" id="ARBA00022676"/>
    </source>
</evidence>
<reference evidence="17 19" key="1">
    <citation type="submission" date="2014-12" db="EMBL/GenBank/DDBJ databases">
        <title>Comparative genomics of the lactic acid bacteria isolated from the honey bee gut.</title>
        <authorList>
            <person name="Ellegaard K.M."/>
            <person name="Tamarit D."/>
            <person name="Javelind E."/>
            <person name="Olofsson T."/>
            <person name="Andersson S.G."/>
            <person name="Vasquez A."/>
        </authorList>
    </citation>
    <scope>NUCLEOTIDE SEQUENCE [LARGE SCALE GENOMIC DNA]</scope>
    <source>
        <strain evidence="17 19">Bin2</strain>
    </source>
</reference>
<keyword evidence="8 15" id="KW-0808">Transferase</keyword>
<dbReference type="Proteomes" id="UP000233731">
    <property type="component" value="Unassembled WGS sequence"/>
</dbReference>
<dbReference type="GO" id="GO:0006178">
    <property type="term" value="P:guanine salvage"/>
    <property type="evidence" value="ECO:0007669"/>
    <property type="project" value="TreeGrafter"/>
</dbReference>
<dbReference type="Proteomes" id="UP000033648">
    <property type="component" value="Unassembled WGS sequence"/>
</dbReference>
<evidence type="ECO:0000256" key="14">
    <source>
        <dbReference type="ARBA" id="ARBA00049402"/>
    </source>
</evidence>
<comment type="cofactor">
    <cofactor evidence="1 15">
        <name>Mg(2+)</name>
        <dbReference type="ChEBI" id="CHEBI:18420"/>
    </cofactor>
</comment>
<feature type="domain" description="Phosphoribosyltransferase" evidence="16">
    <location>
        <begin position="20"/>
        <end position="170"/>
    </location>
</feature>
<comment type="caution">
    <text evidence="17">The sequence shown here is derived from an EMBL/GenBank/DDBJ whole genome shotgun (WGS) entry which is preliminary data.</text>
</comment>
<dbReference type="InterPro" id="IPR000836">
    <property type="entry name" value="PRTase_dom"/>
</dbReference>
<keyword evidence="11 15" id="KW-0547">Nucleotide-binding</keyword>
<name>A0A0F4KUX6_9BIFI</name>
<comment type="catalytic activity">
    <reaction evidence="14">
        <text>IMP + diphosphate = hypoxanthine + 5-phospho-alpha-D-ribose 1-diphosphate</text>
        <dbReference type="Rhea" id="RHEA:17973"/>
        <dbReference type="ChEBI" id="CHEBI:17368"/>
        <dbReference type="ChEBI" id="CHEBI:33019"/>
        <dbReference type="ChEBI" id="CHEBI:58017"/>
        <dbReference type="ChEBI" id="CHEBI:58053"/>
        <dbReference type="EC" id="2.4.2.8"/>
    </reaction>
    <physiologicalReaction direction="right-to-left" evidence="14">
        <dbReference type="Rhea" id="RHEA:17975"/>
    </physiologicalReaction>
</comment>
<accession>A0A0F4KUX6</accession>
<evidence type="ECO:0000256" key="5">
    <source>
        <dbReference type="ARBA" id="ARBA00008391"/>
    </source>
</evidence>
<keyword evidence="12 15" id="KW-0460">Magnesium</keyword>
<evidence type="ECO:0000256" key="13">
    <source>
        <dbReference type="ARBA" id="ARBA00048811"/>
    </source>
</evidence>
<evidence type="ECO:0000256" key="12">
    <source>
        <dbReference type="ARBA" id="ARBA00022842"/>
    </source>
</evidence>
<dbReference type="EMBL" id="JWME01000011">
    <property type="protein sequence ID" value="KJY49863.1"/>
    <property type="molecule type" value="Genomic_DNA"/>
</dbReference>
<evidence type="ECO:0000256" key="8">
    <source>
        <dbReference type="ARBA" id="ARBA00022679"/>
    </source>
</evidence>
<dbReference type="InterPro" id="IPR029057">
    <property type="entry name" value="PRTase-like"/>
</dbReference>
<dbReference type="GO" id="GO:0000166">
    <property type="term" value="F:nucleotide binding"/>
    <property type="evidence" value="ECO:0007669"/>
    <property type="project" value="UniProtKB-KW"/>
</dbReference>
<dbReference type="GO" id="GO:0046100">
    <property type="term" value="P:hypoxanthine metabolic process"/>
    <property type="evidence" value="ECO:0007669"/>
    <property type="project" value="TreeGrafter"/>
</dbReference>
<dbReference type="PATRIC" id="fig|1684.4.peg.1265"/>
<dbReference type="UniPathway" id="UPA00591">
    <property type="reaction ID" value="UER00648"/>
</dbReference>
<sequence length="204" mass="23200">MMETMRIADIQSHIDHELVSKERIEELINRTAKQVSRDYRGKNPIMLAVLKGAFNTLAALSQAVTIPVQIEFMSISSYPAGKTSVSEGDLDIRMDLDCDVRGRHILIVEDIIDSGYTLHWLVEHLKERGAASVEIFTLLDKTSRHEVEVDVKYPGFAIPDEFVVGFGLDYDEQYRNLDSIAVLRSEEYMDPTQKQDHQDQGEQS</sequence>
<keyword evidence="6 15" id="KW-0963">Cytoplasm</keyword>
<dbReference type="GO" id="GO:0006166">
    <property type="term" value="P:purine ribonucleoside salvage"/>
    <property type="evidence" value="ECO:0007669"/>
    <property type="project" value="UniProtKB-KW"/>
</dbReference>